<dbReference type="Proteomes" id="UP000015102">
    <property type="component" value="Unassembled WGS sequence"/>
</dbReference>
<dbReference type="PANTHER" id="PTHR11214:SF314">
    <property type="entry name" value="HEXOSYLTRANSFERASE"/>
    <property type="match status" value="1"/>
</dbReference>
<sequence>MTDSSATTNPNTQNSNTTNNTLRNHLIPVKVVFLIGRHVYDPYLGNETEIRLQNEIKDYGDILQEDFLDTYNNLTIKSVMMLKWIVGNQCYDKFKFLVKCDDDSFINIPNLLHYLLGGTLPLYNSTVSMYDEKSYKVLNERNRLQQASRLLIGFKFCNSKPLGDVSSKWYMPYYMFMNDTYPNYLSGGSYILSSDIVLDLYTSALNSSLIYLEDIFITGISAEHAGIRRQHNPLFLFNYSRNKCVLRGVLQSTTSKS</sequence>
<keyword evidence="5" id="KW-0812">Transmembrane</keyword>
<dbReference type="GO" id="GO:0000139">
    <property type="term" value="C:Golgi membrane"/>
    <property type="evidence" value="ECO:0007669"/>
    <property type="project" value="UniProtKB-SubCell"/>
</dbReference>
<name>T1GJU5_MEGSC</name>
<dbReference type="EC" id="2.4.1.-" evidence="10"/>
<dbReference type="EMBL" id="CAQQ02176783">
    <property type="status" value="NOT_ANNOTATED_CDS"/>
    <property type="molecule type" value="Genomic_DNA"/>
</dbReference>
<feature type="region of interest" description="Disordered" evidence="11">
    <location>
        <begin position="1"/>
        <end position="20"/>
    </location>
</feature>
<dbReference type="GO" id="GO:0006493">
    <property type="term" value="P:protein O-linked glycosylation"/>
    <property type="evidence" value="ECO:0007669"/>
    <property type="project" value="TreeGrafter"/>
</dbReference>
<reference evidence="13" key="1">
    <citation type="submission" date="2013-02" db="EMBL/GenBank/DDBJ databases">
        <authorList>
            <person name="Hughes D."/>
        </authorList>
    </citation>
    <scope>NUCLEOTIDE SEQUENCE</scope>
    <source>
        <strain>Durham</strain>
        <strain evidence="13">NC isolate 2 -- Noor lab</strain>
    </source>
</reference>
<protein>
    <recommendedName>
        <fullName evidence="10">Hexosyltransferase</fullName>
        <ecNumber evidence="10">2.4.1.-</ecNumber>
    </recommendedName>
</protein>
<evidence type="ECO:0000256" key="6">
    <source>
        <dbReference type="ARBA" id="ARBA00022968"/>
    </source>
</evidence>
<dbReference type="Pfam" id="PF01762">
    <property type="entry name" value="Galactosyl_T"/>
    <property type="match status" value="1"/>
</dbReference>
<keyword evidence="3 10" id="KW-0328">Glycosyltransferase</keyword>
<accession>T1GJU5</accession>
<keyword evidence="8 10" id="KW-0333">Golgi apparatus</keyword>
<evidence type="ECO:0000256" key="8">
    <source>
        <dbReference type="ARBA" id="ARBA00023034"/>
    </source>
</evidence>
<evidence type="ECO:0000313" key="13">
    <source>
        <dbReference type="Proteomes" id="UP000015102"/>
    </source>
</evidence>
<keyword evidence="4" id="KW-0808">Transferase</keyword>
<evidence type="ECO:0000256" key="1">
    <source>
        <dbReference type="ARBA" id="ARBA00004323"/>
    </source>
</evidence>
<proteinExistence type="inferred from homology"/>
<comment type="similarity">
    <text evidence="2 10">Belongs to the glycosyltransferase 31 family.</text>
</comment>
<evidence type="ECO:0000256" key="10">
    <source>
        <dbReference type="RuleBase" id="RU363063"/>
    </source>
</evidence>
<dbReference type="OMA" id="VHANDFL"/>
<evidence type="ECO:0000256" key="5">
    <source>
        <dbReference type="ARBA" id="ARBA00022692"/>
    </source>
</evidence>
<dbReference type="GO" id="GO:0016758">
    <property type="term" value="F:hexosyltransferase activity"/>
    <property type="evidence" value="ECO:0007669"/>
    <property type="project" value="InterPro"/>
</dbReference>
<keyword evidence="13" id="KW-1185">Reference proteome</keyword>
<dbReference type="PANTHER" id="PTHR11214">
    <property type="entry name" value="BETA-1,3-N-ACETYLGLUCOSAMINYLTRANSFERASE"/>
    <property type="match status" value="1"/>
</dbReference>
<dbReference type="STRING" id="36166.T1GJU5"/>
<evidence type="ECO:0000256" key="3">
    <source>
        <dbReference type="ARBA" id="ARBA00022676"/>
    </source>
</evidence>
<dbReference type="AlphaFoldDB" id="T1GJU5"/>
<reference evidence="12" key="2">
    <citation type="submission" date="2015-06" db="UniProtKB">
        <authorList>
            <consortium name="EnsemblMetazoa"/>
        </authorList>
    </citation>
    <scope>IDENTIFICATION</scope>
</reference>
<evidence type="ECO:0000256" key="7">
    <source>
        <dbReference type="ARBA" id="ARBA00022989"/>
    </source>
</evidence>
<evidence type="ECO:0000256" key="2">
    <source>
        <dbReference type="ARBA" id="ARBA00008661"/>
    </source>
</evidence>
<evidence type="ECO:0000256" key="4">
    <source>
        <dbReference type="ARBA" id="ARBA00022679"/>
    </source>
</evidence>
<dbReference type="EnsemblMetazoa" id="MESCA003749-RA">
    <property type="protein sequence ID" value="MESCA003749-PA"/>
    <property type="gene ID" value="MESCA003749"/>
</dbReference>
<evidence type="ECO:0000256" key="9">
    <source>
        <dbReference type="ARBA" id="ARBA00023136"/>
    </source>
</evidence>
<dbReference type="Gene3D" id="3.90.550.50">
    <property type="match status" value="1"/>
</dbReference>
<dbReference type="HOGENOM" id="CLU_1082938_0_0_1"/>
<evidence type="ECO:0000256" key="11">
    <source>
        <dbReference type="SAM" id="MobiDB-lite"/>
    </source>
</evidence>
<comment type="subcellular location">
    <subcellularLocation>
        <location evidence="1 10">Golgi apparatus membrane</location>
        <topology evidence="1 10">Single-pass type II membrane protein</topology>
    </subcellularLocation>
</comment>
<evidence type="ECO:0000313" key="12">
    <source>
        <dbReference type="EnsemblMetazoa" id="MESCA003749-PA"/>
    </source>
</evidence>
<dbReference type="InterPro" id="IPR002659">
    <property type="entry name" value="Glyco_trans_31"/>
</dbReference>
<keyword evidence="9" id="KW-0472">Membrane</keyword>
<keyword evidence="7" id="KW-1133">Transmembrane helix</keyword>
<keyword evidence="6" id="KW-0735">Signal-anchor</keyword>
<organism evidence="12 13">
    <name type="scientific">Megaselia scalaris</name>
    <name type="common">Humpbacked fly</name>
    <name type="synonym">Phora scalaris</name>
    <dbReference type="NCBI Taxonomy" id="36166"/>
    <lineage>
        <taxon>Eukaryota</taxon>
        <taxon>Metazoa</taxon>
        <taxon>Ecdysozoa</taxon>
        <taxon>Arthropoda</taxon>
        <taxon>Hexapoda</taxon>
        <taxon>Insecta</taxon>
        <taxon>Pterygota</taxon>
        <taxon>Neoptera</taxon>
        <taxon>Endopterygota</taxon>
        <taxon>Diptera</taxon>
        <taxon>Brachycera</taxon>
        <taxon>Muscomorpha</taxon>
        <taxon>Platypezoidea</taxon>
        <taxon>Phoridae</taxon>
        <taxon>Megaseliini</taxon>
        <taxon>Megaselia</taxon>
    </lineage>
</organism>
<feature type="compositionally biased region" description="Low complexity" evidence="11">
    <location>
        <begin position="7"/>
        <end position="20"/>
    </location>
</feature>